<gene>
    <name evidence="1" type="ORF">COV05_04265</name>
</gene>
<name>A0A2M8LGM7_9BACT</name>
<dbReference type="Proteomes" id="UP000231436">
    <property type="component" value="Unassembled WGS sequence"/>
</dbReference>
<evidence type="ECO:0000313" key="1">
    <source>
        <dbReference type="EMBL" id="PJE76555.1"/>
    </source>
</evidence>
<proteinExistence type="predicted"/>
<evidence type="ECO:0000313" key="2">
    <source>
        <dbReference type="Proteomes" id="UP000231436"/>
    </source>
</evidence>
<sequence length="236" mass="26392">MHILHSSQIPLAIPTWAEQLAELTRIVWTDARGAFIFPYKDLQDPTHWKTVVAHQWATGLMHSWVAVVNGRIVSHSALVNKGTHWELGRLMAHNAPHTTTHTLCEARLAFCRAHNIHARMECTQAHTRAQWHASSVGMRFAGIGFLDVIDGVNWDIIFFDTLTDRPAFEPTAGILGDPLGKELICTDADQARLSEISRILSTDRGGALPPTRFHVLPELLEPVQRIIELNTTPART</sequence>
<reference evidence="2" key="1">
    <citation type="submission" date="2017-09" db="EMBL/GenBank/DDBJ databases">
        <title>Depth-based differentiation of microbial function through sediment-hosted aquifers and enrichment of novel symbionts in the deep terrestrial subsurface.</title>
        <authorList>
            <person name="Probst A.J."/>
            <person name="Ladd B."/>
            <person name="Jarett J.K."/>
            <person name="Geller-Mcgrath D.E."/>
            <person name="Sieber C.M.K."/>
            <person name="Emerson J.B."/>
            <person name="Anantharaman K."/>
            <person name="Thomas B.C."/>
            <person name="Malmstrom R."/>
            <person name="Stieglmeier M."/>
            <person name="Klingl A."/>
            <person name="Woyke T."/>
            <person name="Ryan C.M."/>
            <person name="Banfield J.F."/>
        </authorList>
    </citation>
    <scope>NUCLEOTIDE SEQUENCE [LARGE SCALE GENOMIC DNA]</scope>
</reference>
<organism evidence="1 2">
    <name type="scientific">Candidatus Uhrbacteria bacterium CG10_big_fil_rev_8_21_14_0_10_48_16</name>
    <dbReference type="NCBI Taxonomy" id="1975038"/>
    <lineage>
        <taxon>Bacteria</taxon>
        <taxon>Candidatus Uhriibacteriota</taxon>
    </lineage>
</organism>
<evidence type="ECO:0008006" key="3">
    <source>
        <dbReference type="Google" id="ProtNLM"/>
    </source>
</evidence>
<dbReference type="EMBL" id="PFEU01000018">
    <property type="protein sequence ID" value="PJE76555.1"/>
    <property type="molecule type" value="Genomic_DNA"/>
</dbReference>
<comment type="caution">
    <text evidence="1">The sequence shown here is derived from an EMBL/GenBank/DDBJ whole genome shotgun (WGS) entry which is preliminary data.</text>
</comment>
<protein>
    <recommendedName>
        <fullName evidence="3">N-acetyltransferase domain-containing protein</fullName>
    </recommendedName>
</protein>
<accession>A0A2M8LGM7</accession>
<dbReference type="SUPFAM" id="SSF55729">
    <property type="entry name" value="Acyl-CoA N-acyltransferases (Nat)"/>
    <property type="match status" value="1"/>
</dbReference>
<dbReference type="InterPro" id="IPR016181">
    <property type="entry name" value="Acyl_CoA_acyltransferase"/>
</dbReference>
<dbReference type="AlphaFoldDB" id="A0A2M8LGM7"/>